<dbReference type="SUPFAM" id="SSF51197">
    <property type="entry name" value="Clavaminate synthase-like"/>
    <property type="match status" value="1"/>
</dbReference>
<keyword evidence="3" id="KW-1185">Reference proteome</keyword>
<evidence type="ECO:0000259" key="1">
    <source>
        <dbReference type="PROSITE" id="PS51184"/>
    </source>
</evidence>
<dbReference type="AlphaFoldDB" id="A0A6A6Z583"/>
<dbReference type="OrthoDB" id="47172at2759"/>
<evidence type="ECO:0000313" key="4">
    <source>
        <dbReference type="RefSeq" id="XP_033583210.1"/>
    </source>
</evidence>
<dbReference type="PANTHER" id="PTHR12461">
    <property type="entry name" value="HYPOXIA-INDUCIBLE FACTOR 1 ALPHA INHIBITOR-RELATED"/>
    <property type="match status" value="1"/>
</dbReference>
<dbReference type="GO" id="GO:0031591">
    <property type="term" value="P:wybutosine biosynthetic process"/>
    <property type="evidence" value="ECO:0007669"/>
    <property type="project" value="TreeGrafter"/>
</dbReference>
<reference evidence="4" key="3">
    <citation type="submission" date="2025-04" db="UniProtKB">
        <authorList>
            <consortium name="RefSeq"/>
        </authorList>
    </citation>
    <scope>IDENTIFICATION</scope>
    <source>
        <strain evidence="4">CBS 304.34</strain>
    </source>
</reference>
<dbReference type="EMBL" id="MU003693">
    <property type="protein sequence ID" value="KAF2816246.1"/>
    <property type="molecule type" value="Genomic_DNA"/>
</dbReference>
<protein>
    <submittedName>
        <fullName evidence="2 4">Clavaminate synthase-like protein</fullName>
    </submittedName>
</protein>
<dbReference type="InterPro" id="IPR014710">
    <property type="entry name" value="RmlC-like_jellyroll"/>
</dbReference>
<dbReference type="Proteomes" id="UP000504636">
    <property type="component" value="Unplaced"/>
</dbReference>
<dbReference type="Pfam" id="PF13621">
    <property type="entry name" value="Cupin_8"/>
    <property type="match status" value="1"/>
</dbReference>
<organism evidence="2">
    <name type="scientific">Mytilinidion resinicola</name>
    <dbReference type="NCBI Taxonomy" id="574789"/>
    <lineage>
        <taxon>Eukaryota</taxon>
        <taxon>Fungi</taxon>
        <taxon>Dikarya</taxon>
        <taxon>Ascomycota</taxon>
        <taxon>Pezizomycotina</taxon>
        <taxon>Dothideomycetes</taxon>
        <taxon>Pleosporomycetidae</taxon>
        <taxon>Mytilinidiales</taxon>
        <taxon>Mytilinidiaceae</taxon>
        <taxon>Mytilinidion</taxon>
    </lineage>
</organism>
<feature type="domain" description="JmjC" evidence="1">
    <location>
        <begin position="1"/>
        <end position="111"/>
    </location>
</feature>
<accession>A0A6A6Z583</accession>
<gene>
    <name evidence="2 4" type="ORF">BDZ99DRAFT_484912</name>
</gene>
<dbReference type="InterPro" id="IPR041667">
    <property type="entry name" value="Cupin_8"/>
</dbReference>
<dbReference type="GeneID" id="54463563"/>
<evidence type="ECO:0000313" key="2">
    <source>
        <dbReference type="EMBL" id="KAF2816246.1"/>
    </source>
</evidence>
<sequence>MLWLHFDVLANVLCQIRGTKTLRLYSPSDAMHLEFPPGGSSSNIDVFTHDHPPLALTHPHEVLLSPGDVLFIPPMWSHTARPTAGMSVAVNVFFRNLEQKHYAIGRDVYGNRDLQAYESGRKDIEKMAKAFEGMPTEIAKFYLERLAAELKGKAQGFGSE</sequence>
<dbReference type="Gene3D" id="6.10.140.1470">
    <property type="match status" value="1"/>
</dbReference>
<dbReference type="InterPro" id="IPR003347">
    <property type="entry name" value="JmjC_dom"/>
</dbReference>
<dbReference type="PROSITE" id="PS51184">
    <property type="entry name" value="JMJC"/>
    <property type="match status" value="1"/>
</dbReference>
<evidence type="ECO:0000313" key="3">
    <source>
        <dbReference type="Proteomes" id="UP000504636"/>
    </source>
</evidence>
<dbReference type="Gene3D" id="2.60.120.10">
    <property type="entry name" value="Jelly Rolls"/>
    <property type="match status" value="1"/>
</dbReference>
<dbReference type="RefSeq" id="XP_033583210.1">
    <property type="nucleotide sequence ID" value="XM_033722670.1"/>
</dbReference>
<reference evidence="4" key="2">
    <citation type="submission" date="2020-04" db="EMBL/GenBank/DDBJ databases">
        <authorList>
            <consortium name="NCBI Genome Project"/>
        </authorList>
    </citation>
    <scope>NUCLEOTIDE SEQUENCE</scope>
    <source>
        <strain evidence="4">CBS 304.34</strain>
    </source>
</reference>
<dbReference type="GO" id="GO:0000049">
    <property type="term" value="F:tRNA binding"/>
    <property type="evidence" value="ECO:0007669"/>
    <property type="project" value="TreeGrafter"/>
</dbReference>
<dbReference type="PANTHER" id="PTHR12461:SF104">
    <property type="entry name" value="TRNA WYBUTOSINE-SYNTHESIZING PROTEIN 5"/>
    <property type="match status" value="1"/>
</dbReference>
<name>A0A6A6Z583_9PEZI</name>
<reference evidence="2 4" key="1">
    <citation type="journal article" date="2020" name="Stud. Mycol.">
        <title>101 Dothideomycetes genomes: a test case for predicting lifestyles and emergence of pathogens.</title>
        <authorList>
            <person name="Haridas S."/>
            <person name="Albert R."/>
            <person name="Binder M."/>
            <person name="Bloem J."/>
            <person name="Labutti K."/>
            <person name="Salamov A."/>
            <person name="Andreopoulos B."/>
            <person name="Baker S."/>
            <person name="Barry K."/>
            <person name="Bills G."/>
            <person name="Bluhm B."/>
            <person name="Cannon C."/>
            <person name="Castanera R."/>
            <person name="Culley D."/>
            <person name="Daum C."/>
            <person name="Ezra D."/>
            <person name="Gonzalez J."/>
            <person name="Henrissat B."/>
            <person name="Kuo A."/>
            <person name="Liang C."/>
            <person name="Lipzen A."/>
            <person name="Lutzoni F."/>
            <person name="Magnuson J."/>
            <person name="Mondo S."/>
            <person name="Nolan M."/>
            <person name="Ohm R."/>
            <person name="Pangilinan J."/>
            <person name="Park H.-J."/>
            <person name="Ramirez L."/>
            <person name="Alfaro M."/>
            <person name="Sun H."/>
            <person name="Tritt A."/>
            <person name="Yoshinaga Y."/>
            <person name="Zwiers L.-H."/>
            <person name="Turgeon B."/>
            <person name="Goodwin S."/>
            <person name="Spatafora J."/>
            <person name="Crous P."/>
            <person name="Grigoriev I."/>
        </authorList>
    </citation>
    <scope>NUCLEOTIDE SEQUENCE</scope>
    <source>
        <strain evidence="2 4">CBS 304.34</strain>
    </source>
</reference>
<proteinExistence type="predicted"/>